<dbReference type="RefSeq" id="XP_014550234.1">
    <property type="nucleotide sequence ID" value="XM_014694748.1"/>
</dbReference>
<accession>W7E3V8</accession>
<gene>
    <name evidence="2" type="ORF">COCVIDRAFT_66799</name>
</gene>
<feature type="non-terminal residue" evidence="2">
    <location>
        <position position="61"/>
    </location>
</feature>
<dbReference type="AlphaFoldDB" id="W7E3V8"/>
<proteinExistence type="predicted"/>
<dbReference type="OrthoDB" id="3564818at2759"/>
<name>W7E3V8_BIPV3</name>
<organism evidence="2 3">
    <name type="scientific">Bipolaris victoriae (strain FI3)</name>
    <name type="common">Victoria blight of oats agent</name>
    <name type="synonym">Cochliobolus victoriae</name>
    <dbReference type="NCBI Taxonomy" id="930091"/>
    <lineage>
        <taxon>Eukaryota</taxon>
        <taxon>Fungi</taxon>
        <taxon>Dikarya</taxon>
        <taxon>Ascomycota</taxon>
        <taxon>Pezizomycotina</taxon>
        <taxon>Dothideomycetes</taxon>
        <taxon>Pleosporomycetidae</taxon>
        <taxon>Pleosporales</taxon>
        <taxon>Pleosporineae</taxon>
        <taxon>Pleosporaceae</taxon>
        <taxon>Bipolaris</taxon>
    </lineage>
</organism>
<evidence type="ECO:0000259" key="1">
    <source>
        <dbReference type="Pfam" id="PF25597"/>
    </source>
</evidence>
<protein>
    <recommendedName>
        <fullName evidence="1">Retroviral polymerase SH3-like domain-containing protein</fullName>
    </recommendedName>
</protein>
<dbReference type="InterPro" id="IPR057670">
    <property type="entry name" value="SH3_retrovirus"/>
</dbReference>
<dbReference type="GeneID" id="26257764"/>
<dbReference type="EMBL" id="KI968914">
    <property type="protein sequence ID" value="EUN20660.1"/>
    <property type="molecule type" value="Genomic_DNA"/>
</dbReference>
<sequence length="61" mass="6783">LACSQVCGSRAYVPVKNVRDRPARAKLHDKALMGWLIGTEGTNIYKVWIPASNRVITSRDV</sequence>
<keyword evidence="3" id="KW-1185">Reference proteome</keyword>
<reference evidence="2 3" key="1">
    <citation type="journal article" date="2013" name="PLoS Genet.">
        <title>Comparative genome structure, secondary metabolite, and effector coding capacity across Cochliobolus pathogens.</title>
        <authorList>
            <person name="Condon B.J."/>
            <person name="Leng Y."/>
            <person name="Wu D."/>
            <person name="Bushley K.E."/>
            <person name="Ohm R.A."/>
            <person name="Otillar R."/>
            <person name="Martin J."/>
            <person name="Schackwitz W."/>
            <person name="Grimwood J."/>
            <person name="MohdZainudin N."/>
            <person name="Xue C."/>
            <person name="Wang R."/>
            <person name="Manning V.A."/>
            <person name="Dhillon B."/>
            <person name="Tu Z.J."/>
            <person name="Steffenson B.J."/>
            <person name="Salamov A."/>
            <person name="Sun H."/>
            <person name="Lowry S."/>
            <person name="LaButti K."/>
            <person name="Han J."/>
            <person name="Copeland A."/>
            <person name="Lindquist E."/>
            <person name="Barry K."/>
            <person name="Schmutz J."/>
            <person name="Baker S.E."/>
            <person name="Ciuffetti L.M."/>
            <person name="Grigoriev I.V."/>
            <person name="Zhong S."/>
            <person name="Turgeon B.G."/>
        </authorList>
    </citation>
    <scope>NUCLEOTIDE SEQUENCE [LARGE SCALE GENOMIC DNA]</scope>
    <source>
        <strain evidence="2 3">FI3</strain>
    </source>
</reference>
<evidence type="ECO:0000313" key="3">
    <source>
        <dbReference type="Proteomes" id="UP000054337"/>
    </source>
</evidence>
<dbReference type="Pfam" id="PF25597">
    <property type="entry name" value="SH3_retrovirus"/>
    <property type="match status" value="1"/>
</dbReference>
<dbReference type="Proteomes" id="UP000054337">
    <property type="component" value="Unassembled WGS sequence"/>
</dbReference>
<evidence type="ECO:0000313" key="2">
    <source>
        <dbReference type="EMBL" id="EUN20660.1"/>
    </source>
</evidence>
<feature type="non-terminal residue" evidence="2">
    <location>
        <position position="1"/>
    </location>
</feature>
<feature type="domain" description="Retroviral polymerase SH3-like" evidence="1">
    <location>
        <begin position="10"/>
        <end position="61"/>
    </location>
</feature>
<dbReference type="HOGENOM" id="CLU_2928862_0_0_1"/>